<proteinExistence type="inferred from homology"/>
<dbReference type="InterPro" id="IPR036188">
    <property type="entry name" value="FAD/NAD-bd_sf"/>
</dbReference>
<dbReference type="GO" id="GO:0050660">
    <property type="term" value="F:flavin adenine dinucleotide binding"/>
    <property type="evidence" value="ECO:0007669"/>
    <property type="project" value="InterPro"/>
</dbReference>
<name>A0A6I4TFD2_9SPHN</name>
<comment type="cofactor">
    <cofactor evidence="1">
        <name>FAD</name>
        <dbReference type="ChEBI" id="CHEBI:57692"/>
    </cofactor>
</comment>
<keyword evidence="4" id="KW-0274">FAD</keyword>
<dbReference type="Pfam" id="PF00743">
    <property type="entry name" value="FMO-like"/>
    <property type="match status" value="1"/>
</dbReference>
<accession>A0A6I4TFD2</accession>
<dbReference type="EMBL" id="WTZA01000002">
    <property type="protein sequence ID" value="MXO75803.1"/>
    <property type="molecule type" value="Genomic_DNA"/>
</dbReference>
<evidence type="ECO:0000256" key="1">
    <source>
        <dbReference type="ARBA" id="ARBA00001974"/>
    </source>
</evidence>
<protein>
    <submittedName>
        <fullName evidence="8">NAD(P)-binding protein</fullName>
    </submittedName>
</protein>
<dbReference type="GO" id="GO:0004499">
    <property type="term" value="F:N,N-dimethylaniline monooxygenase activity"/>
    <property type="evidence" value="ECO:0007669"/>
    <property type="project" value="InterPro"/>
</dbReference>
<evidence type="ECO:0000256" key="2">
    <source>
        <dbReference type="ARBA" id="ARBA00010139"/>
    </source>
</evidence>
<dbReference type="Pfam" id="PF13450">
    <property type="entry name" value="NAD_binding_8"/>
    <property type="match status" value="1"/>
</dbReference>
<dbReference type="Proteomes" id="UP000439522">
    <property type="component" value="Unassembled WGS sequence"/>
</dbReference>
<keyword evidence="9" id="KW-1185">Reference proteome</keyword>
<keyword evidence="5" id="KW-0521">NADP</keyword>
<dbReference type="SUPFAM" id="SSF51905">
    <property type="entry name" value="FAD/NAD(P)-binding domain"/>
    <property type="match status" value="1"/>
</dbReference>
<keyword evidence="3" id="KW-0285">Flavoprotein</keyword>
<sequence>MAQNTCDHDVLIVGAGISGIGMAAHLEMMCPGRSYALLERRSDLGGTWDLFRYPGIRSDSDMHTLGFVFEPWRHEKSIADGPSILDYLNRIVDERGIRDKITFDAKVASADWDSTAACWNVTVDRGGRSELVTANWLYLGTGYYDYDDPYDAGFDLSAFEGRVVHPQFWPSDLDYAGKRVVVVGSGATAVTIVPSMADRAAHVTMLQRTPTWMFARPAKDRIANTLRKILPEKAAYAITRWKNILLQDFAFKRSRTHPEKVKEALSKRIEGKLGDRYDKATWTPPYDPWDQRLCLVPDDDLFEAIKADKASVVTGHIQAFEKDGVRLTDGRHIPADIIVTATGLSLAIAGKIAVSQDGAPVNFAERFYYKGCMFSNLPNFSVVFGYLNASWTLRADINSEYVCKVLNHMQATGANVAVPVLPADHGLVEDDVFDFSSGYIQRSKHIMPKNAVDLPWRLNQDYRFDRKALATAPIEDGVLRFDRVDARRAAAEQQLEAAE</sequence>
<dbReference type="GO" id="GO:0050661">
    <property type="term" value="F:NADP binding"/>
    <property type="evidence" value="ECO:0007669"/>
    <property type="project" value="InterPro"/>
</dbReference>
<keyword evidence="6" id="KW-0560">Oxidoreductase</keyword>
<evidence type="ECO:0000256" key="4">
    <source>
        <dbReference type="ARBA" id="ARBA00022827"/>
    </source>
</evidence>
<evidence type="ECO:0000256" key="7">
    <source>
        <dbReference type="ARBA" id="ARBA00023033"/>
    </source>
</evidence>
<dbReference type="OrthoDB" id="312624at2"/>
<comment type="caution">
    <text evidence="8">The sequence shown here is derived from an EMBL/GenBank/DDBJ whole genome shotgun (WGS) entry which is preliminary data.</text>
</comment>
<dbReference type="Gene3D" id="3.50.50.60">
    <property type="entry name" value="FAD/NAD(P)-binding domain"/>
    <property type="match status" value="3"/>
</dbReference>
<evidence type="ECO:0000256" key="3">
    <source>
        <dbReference type="ARBA" id="ARBA00022630"/>
    </source>
</evidence>
<dbReference type="PANTHER" id="PTHR43872">
    <property type="entry name" value="MONOOXYGENASE, PUTATIVE (AFU_ORTHOLOGUE AFUA_8G02570)-RELATED"/>
    <property type="match status" value="1"/>
</dbReference>
<dbReference type="RefSeq" id="WP_160611688.1">
    <property type="nucleotide sequence ID" value="NZ_WTZA01000002.1"/>
</dbReference>
<keyword evidence="7" id="KW-0503">Monooxygenase</keyword>
<dbReference type="PANTHER" id="PTHR43872:SF1">
    <property type="entry name" value="MONOOXYGENASE, PUTATIVE (AFU_ORTHOLOGUE AFUA_8G02570)-RELATED"/>
    <property type="match status" value="1"/>
</dbReference>
<comment type="similarity">
    <text evidence="2">Belongs to the FAD-binding monooxygenase family.</text>
</comment>
<gene>
    <name evidence="8" type="ORF">GRI40_11310</name>
</gene>
<reference evidence="8 9" key="1">
    <citation type="submission" date="2019-12" db="EMBL/GenBank/DDBJ databases">
        <title>Genomic-based taxomic classification of the family Erythrobacteraceae.</title>
        <authorList>
            <person name="Xu L."/>
        </authorList>
    </citation>
    <scope>NUCLEOTIDE SEQUENCE [LARGE SCALE GENOMIC DNA]</scope>
    <source>
        <strain evidence="8 9">100921-2</strain>
    </source>
</reference>
<dbReference type="InterPro" id="IPR020946">
    <property type="entry name" value="Flavin_mOase-like"/>
</dbReference>
<evidence type="ECO:0000256" key="6">
    <source>
        <dbReference type="ARBA" id="ARBA00023002"/>
    </source>
</evidence>
<dbReference type="InterPro" id="IPR051820">
    <property type="entry name" value="FAD-binding_MO"/>
</dbReference>
<evidence type="ECO:0000256" key="5">
    <source>
        <dbReference type="ARBA" id="ARBA00022857"/>
    </source>
</evidence>
<evidence type="ECO:0000313" key="9">
    <source>
        <dbReference type="Proteomes" id="UP000439522"/>
    </source>
</evidence>
<dbReference type="AlphaFoldDB" id="A0A6I4TFD2"/>
<dbReference type="FunFam" id="3.50.50.60:FF:000228">
    <property type="entry name" value="FAD-containing monooxygenase EthA"/>
    <property type="match status" value="1"/>
</dbReference>
<organism evidence="8 9">
    <name type="scientific">Tsuneonella aeria</name>
    <dbReference type="NCBI Taxonomy" id="1837929"/>
    <lineage>
        <taxon>Bacteria</taxon>
        <taxon>Pseudomonadati</taxon>
        <taxon>Pseudomonadota</taxon>
        <taxon>Alphaproteobacteria</taxon>
        <taxon>Sphingomonadales</taxon>
        <taxon>Erythrobacteraceae</taxon>
        <taxon>Tsuneonella</taxon>
    </lineage>
</organism>
<evidence type="ECO:0000313" key="8">
    <source>
        <dbReference type="EMBL" id="MXO75803.1"/>
    </source>
</evidence>